<proteinExistence type="predicted"/>
<feature type="compositionally biased region" description="Basic and acidic residues" evidence="1">
    <location>
        <begin position="245"/>
        <end position="257"/>
    </location>
</feature>
<reference evidence="3" key="1">
    <citation type="submission" date="2021-05" db="EMBL/GenBank/DDBJ databases">
        <title>A free-living protist that lacks canonical eukaryotic 1 DNA replication and segregation systems.</title>
        <authorList>
            <person name="Salas-Leiva D.E."/>
            <person name="Tromer E.C."/>
            <person name="Curtis B.A."/>
            <person name="Jerlstrom-Hultqvist J."/>
            <person name="Kolisko M."/>
            <person name="Yi Z."/>
            <person name="Salas-Leiva J.S."/>
            <person name="Gallot-Lavallee L."/>
            <person name="Kops G.J.P.L."/>
            <person name="Archibald J.M."/>
            <person name="Simpson A.G.B."/>
            <person name="Roger A.J."/>
        </authorList>
    </citation>
    <scope>NUCLEOTIDE SEQUENCE</scope>
    <source>
        <strain evidence="3">BICM</strain>
    </source>
</reference>
<dbReference type="Proteomes" id="UP000717585">
    <property type="component" value="Unassembled WGS sequence"/>
</dbReference>
<feature type="region of interest" description="Disordered" evidence="1">
    <location>
        <begin position="230"/>
        <end position="273"/>
    </location>
</feature>
<comment type="caution">
    <text evidence="3">The sequence shown here is derived from an EMBL/GenBank/DDBJ whole genome shotgun (WGS) entry which is preliminary data.</text>
</comment>
<dbReference type="EMBL" id="JAHDYR010000015">
    <property type="protein sequence ID" value="KAG9394358.1"/>
    <property type="molecule type" value="Genomic_DNA"/>
</dbReference>
<evidence type="ECO:0000256" key="2">
    <source>
        <dbReference type="SAM" id="Phobius"/>
    </source>
</evidence>
<organism evidence="3 4">
    <name type="scientific">Carpediemonas membranifera</name>
    <dbReference type="NCBI Taxonomy" id="201153"/>
    <lineage>
        <taxon>Eukaryota</taxon>
        <taxon>Metamonada</taxon>
        <taxon>Carpediemonas-like organisms</taxon>
        <taxon>Carpediemonas</taxon>
    </lineage>
</organism>
<feature type="compositionally biased region" description="Acidic residues" evidence="1">
    <location>
        <begin position="233"/>
        <end position="243"/>
    </location>
</feature>
<feature type="transmembrane region" description="Helical" evidence="2">
    <location>
        <begin position="363"/>
        <end position="381"/>
    </location>
</feature>
<dbReference type="AlphaFoldDB" id="A0A8J6E281"/>
<accession>A0A8J6E281</accession>
<keyword evidence="2" id="KW-1133">Transmembrane helix</keyword>
<evidence type="ECO:0000256" key="1">
    <source>
        <dbReference type="SAM" id="MobiDB-lite"/>
    </source>
</evidence>
<evidence type="ECO:0000313" key="4">
    <source>
        <dbReference type="Proteomes" id="UP000717585"/>
    </source>
</evidence>
<keyword evidence="2" id="KW-0812">Transmembrane</keyword>
<evidence type="ECO:0000313" key="3">
    <source>
        <dbReference type="EMBL" id="KAG9394358.1"/>
    </source>
</evidence>
<protein>
    <submittedName>
        <fullName evidence="3">Uncharacterized protein</fullName>
    </submittedName>
</protein>
<feature type="transmembrane region" description="Helical" evidence="2">
    <location>
        <begin position="107"/>
        <end position="124"/>
    </location>
</feature>
<keyword evidence="2" id="KW-0472">Membrane</keyword>
<name>A0A8J6E281_9EUKA</name>
<gene>
    <name evidence="3" type="ORF">J8273_3999</name>
</gene>
<feature type="transmembrane region" description="Helical" evidence="2">
    <location>
        <begin position="324"/>
        <end position="343"/>
    </location>
</feature>
<sequence length="386" mass="43641">MTDTYRQAMLRLQTSHREAALYPSISSLFSGDKTVHNAPQYHPALPQGFRSLDGHQTLASRMSINVIKGLATSRDTIQGTQQYAKEYLENKGLTAAALNKIAGEHKVAAFVVIFWLVTIVKFILEKIRLFFRLTWWFVRGPLRLALKLLGVAAKVSWLGFTLVLVTVAVCWVKYFVDKKRRRILSKPETDNVASIDPLGNIPFGVAVKRLHMLFDRPDADYAVLFGDIPRPDDNDEEEEEVQQEETPKSTEAAKPEAPDSEAPDLPDPADSTESEIQIPSNFVTWALHMSRFILTSVVDVEFQILALSVRVVFITVYLKSYLMIHRPAVIVGALVGLAALRWVEWLRPVAWLLLRTSFTLGHVLGFGVLGWTGFVLIRWHVVKWFM</sequence>
<feature type="transmembrane region" description="Helical" evidence="2">
    <location>
        <begin position="144"/>
        <end position="176"/>
    </location>
</feature>
<keyword evidence="4" id="KW-1185">Reference proteome</keyword>